<comment type="caution">
    <text evidence="1">The sequence shown here is derived from an EMBL/GenBank/DDBJ whole genome shotgun (WGS) entry which is preliminary data.</text>
</comment>
<sequence>MPMIDDNIRHTSSGESYEISQKRHSNNQPPLSALRKQLPDLRASVLGFQPNPPKSTLMQVSTWKSKISSRSMISSHTQRAWAAPLGASP</sequence>
<protein>
    <submittedName>
        <fullName evidence="1">Uncharacterized protein</fullName>
    </submittedName>
</protein>
<evidence type="ECO:0000313" key="2">
    <source>
        <dbReference type="Proteomes" id="UP001152531"/>
    </source>
</evidence>
<proteinExistence type="predicted"/>
<accession>A0ACA9Y487</accession>
<reference evidence="1" key="1">
    <citation type="submission" date="2022-06" db="EMBL/GenBank/DDBJ databases">
        <authorList>
            <person name="Legras J.-L."/>
            <person name="Devillers H."/>
            <person name="Grondin C."/>
        </authorList>
    </citation>
    <scope>NUCLEOTIDE SEQUENCE</scope>
    <source>
        <strain evidence="1">CLIB 1444</strain>
    </source>
</reference>
<organism evidence="1 2">
    <name type="scientific">[Candida] jaroonii</name>
    <dbReference type="NCBI Taxonomy" id="467808"/>
    <lineage>
        <taxon>Eukaryota</taxon>
        <taxon>Fungi</taxon>
        <taxon>Dikarya</taxon>
        <taxon>Ascomycota</taxon>
        <taxon>Saccharomycotina</taxon>
        <taxon>Pichiomycetes</taxon>
        <taxon>Debaryomycetaceae</taxon>
        <taxon>Yamadazyma</taxon>
    </lineage>
</organism>
<name>A0ACA9Y487_9ASCO</name>
<keyword evidence="2" id="KW-1185">Reference proteome</keyword>
<dbReference type="Proteomes" id="UP001152531">
    <property type="component" value="Unassembled WGS sequence"/>
</dbReference>
<gene>
    <name evidence="1" type="ORF">CLIB1444_02S16644</name>
</gene>
<evidence type="ECO:0000313" key="1">
    <source>
        <dbReference type="EMBL" id="CAH6719794.1"/>
    </source>
</evidence>
<dbReference type="EMBL" id="CALSDN010000002">
    <property type="protein sequence ID" value="CAH6719794.1"/>
    <property type="molecule type" value="Genomic_DNA"/>
</dbReference>